<accession>A0A8S5SEX0</accession>
<protein>
    <submittedName>
        <fullName evidence="1">Uncharacterized protein</fullName>
    </submittedName>
</protein>
<organism evidence="1">
    <name type="scientific">Siphoviridae sp. ct4085</name>
    <dbReference type="NCBI Taxonomy" id="2827774"/>
    <lineage>
        <taxon>Viruses</taxon>
        <taxon>Duplodnaviria</taxon>
        <taxon>Heunggongvirae</taxon>
        <taxon>Uroviricota</taxon>
        <taxon>Caudoviricetes</taxon>
    </lineage>
</organism>
<evidence type="ECO:0000313" key="1">
    <source>
        <dbReference type="EMBL" id="DAF49549.1"/>
    </source>
</evidence>
<name>A0A8S5SEX0_9CAUD</name>
<dbReference type="EMBL" id="BK032584">
    <property type="protein sequence ID" value="DAF49549.1"/>
    <property type="molecule type" value="Genomic_DNA"/>
</dbReference>
<proteinExistence type="predicted"/>
<reference evidence="1" key="1">
    <citation type="journal article" date="2021" name="Proc. Natl. Acad. Sci. U.S.A.">
        <title>A Catalog of Tens of Thousands of Viruses from Human Metagenomes Reveals Hidden Associations with Chronic Diseases.</title>
        <authorList>
            <person name="Tisza M.J."/>
            <person name="Buck C.B."/>
        </authorList>
    </citation>
    <scope>NUCLEOTIDE SEQUENCE</scope>
    <source>
        <strain evidence="1">Ct4085</strain>
    </source>
</reference>
<sequence>MIQGFSEQTKPLTPYENDVILPLILQGFHSKIGKDKAITNQQICSTLKKQGYKVDNARLRKIINHIRVNGMVIGLIATSEGYYIAETRKELEVYLKSLEGREGAIHAVRMSLEKQLQLYGK</sequence>